<evidence type="ECO:0000256" key="5">
    <source>
        <dbReference type="ARBA" id="ARBA00023136"/>
    </source>
</evidence>
<keyword evidence="10" id="KW-1185">Reference proteome</keyword>
<dbReference type="GO" id="GO:0032977">
    <property type="term" value="F:membrane insertase activity"/>
    <property type="evidence" value="ECO:0007669"/>
    <property type="project" value="InterPro"/>
</dbReference>
<dbReference type="Proteomes" id="UP001140094">
    <property type="component" value="Unassembled WGS sequence"/>
</dbReference>
<dbReference type="EMBL" id="JANBUO010002385">
    <property type="protein sequence ID" value="KAJ2794848.1"/>
    <property type="molecule type" value="Genomic_DNA"/>
</dbReference>
<dbReference type="Pfam" id="PF02096">
    <property type="entry name" value="60KD_IMP"/>
    <property type="match status" value="1"/>
</dbReference>
<evidence type="ECO:0000256" key="4">
    <source>
        <dbReference type="ARBA" id="ARBA00022989"/>
    </source>
</evidence>
<evidence type="ECO:0000256" key="1">
    <source>
        <dbReference type="ARBA" id="ARBA00004141"/>
    </source>
</evidence>
<keyword evidence="3 6" id="KW-0812">Transmembrane</keyword>
<dbReference type="GO" id="GO:0032979">
    <property type="term" value="P:protein insertion into mitochondrial inner membrane from matrix"/>
    <property type="evidence" value="ECO:0007669"/>
    <property type="project" value="TreeGrafter"/>
</dbReference>
<dbReference type="PANTHER" id="PTHR12428:SF65">
    <property type="entry name" value="CYTOCHROME C OXIDASE ASSEMBLY PROTEIN COX18, MITOCHONDRIAL"/>
    <property type="match status" value="1"/>
</dbReference>
<accession>A0A9W8LQ65</accession>
<comment type="subcellular location">
    <subcellularLocation>
        <location evidence="1 6">Membrane</location>
        <topology evidence="1 6">Multi-pass membrane protein</topology>
    </subcellularLocation>
</comment>
<feature type="transmembrane region" description="Helical" evidence="7">
    <location>
        <begin position="66"/>
        <end position="90"/>
    </location>
</feature>
<dbReference type="GO" id="GO:0005743">
    <property type="term" value="C:mitochondrial inner membrane"/>
    <property type="evidence" value="ECO:0007669"/>
    <property type="project" value="TreeGrafter"/>
</dbReference>
<feature type="non-terminal residue" evidence="9">
    <location>
        <position position="1"/>
    </location>
</feature>
<evidence type="ECO:0000256" key="6">
    <source>
        <dbReference type="RuleBase" id="RU003945"/>
    </source>
</evidence>
<feature type="transmembrane region" description="Helical" evidence="7">
    <location>
        <begin position="278"/>
        <end position="295"/>
    </location>
</feature>
<organism evidence="9 10">
    <name type="scientific">Coemansia guatemalensis</name>
    <dbReference type="NCBI Taxonomy" id="2761395"/>
    <lineage>
        <taxon>Eukaryota</taxon>
        <taxon>Fungi</taxon>
        <taxon>Fungi incertae sedis</taxon>
        <taxon>Zoopagomycota</taxon>
        <taxon>Kickxellomycotina</taxon>
        <taxon>Kickxellomycetes</taxon>
        <taxon>Kickxellales</taxon>
        <taxon>Kickxellaceae</taxon>
        <taxon>Coemansia</taxon>
    </lineage>
</organism>
<evidence type="ECO:0000256" key="3">
    <source>
        <dbReference type="ARBA" id="ARBA00022692"/>
    </source>
</evidence>
<evidence type="ECO:0000256" key="2">
    <source>
        <dbReference type="ARBA" id="ARBA00009877"/>
    </source>
</evidence>
<comment type="similarity">
    <text evidence="2 6">Belongs to the OXA1/ALB3/YidC family.</text>
</comment>
<feature type="domain" description="Membrane insertase YidC/Oxa/ALB C-terminal" evidence="8">
    <location>
        <begin position="110"/>
        <end position="296"/>
    </location>
</feature>
<feature type="transmembrane region" description="Helical" evidence="7">
    <location>
        <begin position="251"/>
        <end position="272"/>
    </location>
</feature>
<evidence type="ECO:0000313" key="9">
    <source>
        <dbReference type="EMBL" id="KAJ2794848.1"/>
    </source>
</evidence>
<sequence>QQRGFGTTRVTNTTPEAAAAAERIVVGAAGDDSMLIIKLAQRLLESVHDGTLISSMTTMTSEMAAVPWWVAIAGSVFVLRSFLILPVSVYQQRAAARAQQQGRVVMAWSHSMRSSLRLETQDQKLTDEQFEKMLARRINLKHHDLMLRQGCHPVFSMLLPLSQLPVWLSMSYALRHLCGRPGFWDNQGAMFPVADGMLTEGLAWFTDLTVADPTYCLPAILLLVNMANVMIAQRRMRNGTLLGVLQQKSGWIRAITLASYASPWVIACISLLQPTALVYYWTLSATFGLVQNIAFQNKSLRAKLKFPTLPRTKLETAQMAK</sequence>
<dbReference type="InterPro" id="IPR028055">
    <property type="entry name" value="YidC/Oxa/ALB_C"/>
</dbReference>
<gene>
    <name evidence="9" type="ORF">H4R20_006085</name>
</gene>
<feature type="transmembrane region" description="Helical" evidence="7">
    <location>
        <begin position="212"/>
        <end position="231"/>
    </location>
</feature>
<dbReference type="GO" id="GO:0033617">
    <property type="term" value="P:mitochondrial respiratory chain complex IV assembly"/>
    <property type="evidence" value="ECO:0007669"/>
    <property type="project" value="TreeGrafter"/>
</dbReference>
<reference evidence="9" key="1">
    <citation type="submission" date="2022-07" db="EMBL/GenBank/DDBJ databases">
        <title>Phylogenomic reconstructions and comparative analyses of Kickxellomycotina fungi.</title>
        <authorList>
            <person name="Reynolds N.K."/>
            <person name="Stajich J.E."/>
            <person name="Barry K."/>
            <person name="Grigoriev I.V."/>
            <person name="Crous P."/>
            <person name="Smith M.E."/>
        </authorList>
    </citation>
    <scope>NUCLEOTIDE SEQUENCE</scope>
    <source>
        <strain evidence="9">NRRL 1565</strain>
    </source>
</reference>
<comment type="caution">
    <text evidence="9">The sequence shown here is derived from an EMBL/GenBank/DDBJ whole genome shotgun (WGS) entry which is preliminary data.</text>
</comment>
<protein>
    <recommendedName>
        <fullName evidence="8">Membrane insertase YidC/Oxa/ALB C-terminal domain-containing protein</fullName>
    </recommendedName>
</protein>
<evidence type="ECO:0000259" key="8">
    <source>
        <dbReference type="Pfam" id="PF02096"/>
    </source>
</evidence>
<keyword evidence="5 7" id="KW-0472">Membrane</keyword>
<keyword evidence="4 7" id="KW-1133">Transmembrane helix</keyword>
<proteinExistence type="inferred from homology"/>
<name>A0A9W8LQ65_9FUNG</name>
<dbReference type="OrthoDB" id="2148490at2759"/>
<evidence type="ECO:0000313" key="10">
    <source>
        <dbReference type="Proteomes" id="UP001140094"/>
    </source>
</evidence>
<dbReference type="AlphaFoldDB" id="A0A9W8LQ65"/>
<dbReference type="PANTHER" id="PTHR12428">
    <property type="entry name" value="OXA1"/>
    <property type="match status" value="1"/>
</dbReference>
<dbReference type="CDD" id="cd20069">
    <property type="entry name" value="5TM_Oxa1-like"/>
    <property type="match status" value="1"/>
</dbReference>
<evidence type="ECO:0000256" key="7">
    <source>
        <dbReference type="SAM" id="Phobius"/>
    </source>
</evidence>
<dbReference type="InterPro" id="IPR001708">
    <property type="entry name" value="YidC/ALB3/OXA1/COX18"/>
</dbReference>